<protein>
    <submittedName>
        <fullName evidence="1">Uncharacterized protein</fullName>
    </submittedName>
</protein>
<sequence length="599" mass="64583">MDFMKVIDQTVREIKREVNLKVLKVPETEQKVLDATDNEPWGPHGSALAEIAQATKKFTECQMVMNVLWTRLSETGKDWRYVYKALAVIEYLIANGSERAVDDIIEHTFQISALSSFEYVEPNGKDVGINVRKKAETIVALLNNKDKIQEVRNKAASNRDKYVGLSSTGITYKSGSASFSSGSYQSSDRHGGFGSRDGDRFRDSYRDKDHYEDEKVEKDYSEKSRYGFTSDNPVSSYKKGSAHSVSKNQDAMSSRVSKSSNDHDNYSSIPSQSSTVPSNSNEDGFDDFDPRGTSTTKAPAGSSNQVDLFGGDLLGDLMDAPTSAPTEKPAISSVTEVDLFADAAFVSAEPHIEKGASSQQQAQNEVDLFASQPANSSSVTSTVDLFSIPEAVVQPESKSESSVPPNNDIVDPFAAVPLNKFEPVVQPESKSENSGPPNSNIADPFAAVPLNKFDGSDLFGNFTSNSDSVSSQPSESPVSDGNENDINGKFLAESKSTLRKDPFQVKSGIWADSLSRGLIDLNISASKKVSLADVGIVGGLSDGSNEKEKGPTPAFYMGRAMGPGSGLGKSGFTPSQTAVGDDIFSNLSAQQYQFGGFQK</sequence>
<organism evidence="1 2">
    <name type="scientific">Bauhinia variegata</name>
    <name type="common">Purple orchid tree</name>
    <name type="synonym">Phanera variegata</name>
    <dbReference type="NCBI Taxonomy" id="167791"/>
    <lineage>
        <taxon>Eukaryota</taxon>
        <taxon>Viridiplantae</taxon>
        <taxon>Streptophyta</taxon>
        <taxon>Embryophyta</taxon>
        <taxon>Tracheophyta</taxon>
        <taxon>Spermatophyta</taxon>
        <taxon>Magnoliopsida</taxon>
        <taxon>eudicotyledons</taxon>
        <taxon>Gunneridae</taxon>
        <taxon>Pentapetalae</taxon>
        <taxon>rosids</taxon>
        <taxon>fabids</taxon>
        <taxon>Fabales</taxon>
        <taxon>Fabaceae</taxon>
        <taxon>Cercidoideae</taxon>
        <taxon>Cercideae</taxon>
        <taxon>Bauhiniinae</taxon>
        <taxon>Bauhinia</taxon>
    </lineage>
</organism>
<name>A0ACB9LY61_BAUVA</name>
<reference evidence="1 2" key="1">
    <citation type="journal article" date="2022" name="DNA Res.">
        <title>Chromosomal-level genome assembly of the orchid tree Bauhinia variegata (Leguminosae; Cercidoideae) supports the allotetraploid origin hypothesis of Bauhinia.</title>
        <authorList>
            <person name="Zhong Y."/>
            <person name="Chen Y."/>
            <person name="Zheng D."/>
            <person name="Pang J."/>
            <person name="Liu Y."/>
            <person name="Luo S."/>
            <person name="Meng S."/>
            <person name="Qian L."/>
            <person name="Wei D."/>
            <person name="Dai S."/>
            <person name="Zhou R."/>
        </authorList>
    </citation>
    <scope>NUCLEOTIDE SEQUENCE [LARGE SCALE GENOMIC DNA]</scope>
    <source>
        <strain evidence="1">BV-YZ2020</strain>
    </source>
</reference>
<comment type="caution">
    <text evidence="1">The sequence shown here is derived from an EMBL/GenBank/DDBJ whole genome shotgun (WGS) entry which is preliminary data.</text>
</comment>
<gene>
    <name evidence="1" type="ORF">L6164_024535</name>
</gene>
<accession>A0ACB9LY61</accession>
<evidence type="ECO:0000313" key="2">
    <source>
        <dbReference type="Proteomes" id="UP000828941"/>
    </source>
</evidence>
<dbReference type="Proteomes" id="UP000828941">
    <property type="component" value="Chromosome 10"/>
</dbReference>
<dbReference type="EMBL" id="CM039435">
    <property type="protein sequence ID" value="KAI4316563.1"/>
    <property type="molecule type" value="Genomic_DNA"/>
</dbReference>
<evidence type="ECO:0000313" key="1">
    <source>
        <dbReference type="EMBL" id="KAI4316563.1"/>
    </source>
</evidence>
<proteinExistence type="predicted"/>
<keyword evidence="2" id="KW-1185">Reference proteome</keyword>